<dbReference type="InterPro" id="IPR036249">
    <property type="entry name" value="Thioredoxin-like_sf"/>
</dbReference>
<proteinExistence type="inferred from homology"/>
<name>A0A6P2BS19_9ACTN</name>
<dbReference type="PROSITE" id="PS51355">
    <property type="entry name" value="GLUTATHIONE_PEROXID_3"/>
    <property type="match status" value="1"/>
</dbReference>
<dbReference type="PIRSF" id="PIRSF000303">
    <property type="entry name" value="Glutathion_perox"/>
    <property type="match status" value="1"/>
</dbReference>
<dbReference type="InterPro" id="IPR000889">
    <property type="entry name" value="Glutathione_peroxidase"/>
</dbReference>
<accession>A0A6P2BS19</accession>
<dbReference type="PANTHER" id="PTHR11592:SF40">
    <property type="entry name" value="THIOREDOXIN_GLUTATHIONE PEROXIDASE BTUE"/>
    <property type="match status" value="1"/>
</dbReference>
<gene>
    <name evidence="6" type="ORF">EAS64_32510</name>
</gene>
<dbReference type="GO" id="GO:0004601">
    <property type="term" value="F:peroxidase activity"/>
    <property type="evidence" value="ECO:0007669"/>
    <property type="project" value="UniProtKB-KW"/>
</dbReference>
<comment type="similarity">
    <text evidence="1 5">Belongs to the glutathione peroxidase family.</text>
</comment>
<evidence type="ECO:0000256" key="5">
    <source>
        <dbReference type="RuleBase" id="RU000499"/>
    </source>
</evidence>
<dbReference type="AlphaFoldDB" id="A0A6P2BS19"/>
<dbReference type="CDD" id="cd00340">
    <property type="entry name" value="GSH_Peroxidase"/>
    <property type="match status" value="1"/>
</dbReference>
<protein>
    <recommendedName>
        <fullName evidence="5">Glutathione peroxidase</fullName>
    </recommendedName>
</protein>
<dbReference type="Proteomes" id="UP000460272">
    <property type="component" value="Unassembled WGS sequence"/>
</dbReference>
<keyword evidence="7" id="KW-1185">Reference proteome</keyword>
<dbReference type="Pfam" id="PF00255">
    <property type="entry name" value="GSHPx"/>
    <property type="match status" value="1"/>
</dbReference>
<feature type="active site" evidence="4">
    <location>
        <position position="37"/>
    </location>
</feature>
<evidence type="ECO:0000256" key="2">
    <source>
        <dbReference type="ARBA" id="ARBA00022559"/>
    </source>
</evidence>
<evidence type="ECO:0000256" key="1">
    <source>
        <dbReference type="ARBA" id="ARBA00006926"/>
    </source>
</evidence>
<reference evidence="6 7" key="1">
    <citation type="submission" date="2018-11" db="EMBL/GenBank/DDBJ databases">
        <title>Trebonia kvetii gen.nov., sp.nov., a novel acidophilic actinobacterium, and proposal of the new actinobacterial family Treboniaceae fam. nov.</title>
        <authorList>
            <person name="Rapoport D."/>
            <person name="Sagova-Mareckova M."/>
            <person name="Sedlacek I."/>
            <person name="Provaznik J."/>
            <person name="Kralova S."/>
            <person name="Pavlinic D."/>
            <person name="Benes V."/>
            <person name="Kopecky J."/>
        </authorList>
    </citation>
    <scope>NUCLEOTIDE SEQUENCE [LARGE SCALE GENOMIC DNA]</scope>
    <source>
        <strain evidence="6 7">15Tr583</strain>
    </source>
</reference>
<sequence>MTSKIQQIPLQTIDGAAASLEDFDGNVLLVVNVASKCGLTPQYTALEGIYERFRDQGFAVLGFPANDFGGQEPGTNEEISEFCGTSYGVQFPMFSKIVVTGEDKHPLYAALTSALPEAEGDKEAFRENLRGYGMTPTEDPEVLWNFEKFLVSRDGEVVARFAPGITPDDERVTSAIDRELQATQR</sequence>
<dbReference type="GO" id="GO:0034599">
    <property type="term" value="P:cellular response to oxidative stress"/>
    <property type="evidence" value="ECO:0007669"/>
    <property type="project" value="TreeGrafter"/>
</dbReference>
<dbReference type="SUPFAM" id="SSF52833">
    <property type="entry name" value="Thioredoxin-like"/>
    <property type="match status" value="1"/>
</dbReference>
<dbReference type="InterPro" id="IPR029759">
    <property type="entry name" value="GPX_AS"/>
</dbReference>
<keyword evidence="2 5" id="KW-0575">Peroxidase</keyword>
<dbReference type="PROSITE" id="PS00460">
    <property type="entry name" value="GLUTATHIONE_PEROXID_1"/>
    <property type="match status" value="1"/>
</dbReference>
<dbReference type="PANTHER" id="PTHR11592">
    <property type="entry name" value="GLUTATHIONE PEROXIDASE"/>
    <property type="match status" value="1"/>
</dbReference>
<dbReference type="EMBL" id="RPFW01000007">
    <property type="protein sequence ID" value="TVZ01036.1"/>
    <property type="molecule type" value="Genomic_DNA"/>
</dbReference>
<evidence type="ECO:0000313" key="7">
    <source>
        <dbReference type="Proteomes" id="UP000460272"/>
    </source>
</evidence>
<evidence type="ECO:0000256" key="4">
    <source>
        <dbReference type="PIRSR" id="PIRSR000303-1"/>
    </source>
</evidence>
<keyword evidence="3 5" id="KW-0560">Oxidoreductase</keyword>
<evidence type="ECO:0000313" key="6">
    <source>
        <dbReference type="EMBL" id="TVZ01036.1"/>
    </source>
</evidence>
<dbReference type="OrthoDB" id="9785502at2"/>
<evidence type="ECO:0000256" key="3">
    <source>
        <dbReference type="ARBA" id="ARBA00023002"/>
    </source>
</evidence>
<dbReference type="RefSeq" id="WP_145859297.1">
    <property type="nucleotide sequence ID" value="NZ_RPFW01000007.1"/>
</dbReference>
<comment type="caution">
    <text evidence="6">The sequence shown here is derived from an EMBL/GenBank/DDBJ whole genome shotgun (WGS) entry which is preliminary data.</text>
</comment>
<dbReference type="PRINTS" id="PR01011">
    <property type="entry name" value="GLUTPROXDASE"/>
</dbReference>
<dbReference type="Gene3D" id="3.40.30.10">
    <property type="entry name" value="Glutaredoxin"/>
    <property type="match status" value="1"/>
</dbReference>
<organism evidence="6 7">
    <name type="scientific">Trebonia kvetii</name>
    <dbReference type="NCBI Taxonomy" id="2480626"/>
    <lineage>
        <taxon>Bacteria</taxon>
        <taxon>Bacillati</taxon>
        <taxon>Actinomycetota</taxon>
        <taxon>Actinomycetes</taxon>
        <taxon>Streptosporangiales</taxon>
        <taxon>Treboniaceae</taxon>
        <taxon>Trebonia</taxon>
    </lineage>
</organism>
<dbReference type="FunFam" id="3.40.30.10:FF:000010">
    <property type="entry name" value="Glutathione peroxidase"/>
    <property type="match status" value="1"/>
</dbReference>